<keyword evidence="3" id="KW-0689">Ribosomal protein</keyword>
<dbReference type="GO" id="GO:0005840">
    <property type="term" value="C:ribosome"/>
    <property type="evidence" value="ECO:0007669"/>
    <property type="project" value="UniProtKB-KW"/>
</dbReference>
<evidence type="ECO:0000313" key="3">
    <source>
        <dbReference type="EMBL" id="KAJ9657888.1"/>
    </source>
</evidence>
<proteinExistence type="predicted"/>
<organism evidence="3 4">
    <name type="scientific">Coniosporium apollinis</name>
    <dbReference type="NCBI Taxonomy" id="61459"/>
    <lineage>
        <taxon>Eukaryota</taxon>
        <taxon>Fungi</taxon>
        <taxon>Dikarya</taxon>
        <taxon>Ascomycota</taxon>
        <taxon>Pezizomycotina</taxon>
        <taxon>Dothideomycetes</taxon>
        <taxon>Dothideomycetes incertae sedis</taxon>
        <taxon>Coniosporium</taxon>
    </lineage>
</organism>
<dbReference type="InterPro" id="IPR039848">
    <property type="entry name" value="Ribosomal_mS35_mt"/>
</dbReference>
<sequence>MATAVKRLGFQARQCVCRIPARPRPQTSPAWQRPFSSAPTRCEQLDDFAKTLNSEDRAFYQSLPPEERALMRTVGQSLGEHMARQDVQQAFSDEIDDIADEVERQFPPNLEEREERKSQGFWAMGEPEMGEDEEFQGDDISSIAHGELEQHREFREYARLAAWELPLLSKLAVPFEPPRKDQPLRFRYTSYMGEQHPAARKVVVGFSPFDMPDLSYQQRGKLIKLCGARYNPSSRVVKMSCESFETQAQNKRYLGDLVNKLLTEARDPTDTFEDVPFDFRHHKRKPNFAFPEAWLMTPERQKELDGKRQQRLLLDQQRTQQGTLITGAERIQQAIENEALAAAAEPVMIEAQQQRGKGREQQRQPRGRR</sequence>
<dbReference type="Proteomes" id="UP001172684">
    <property type="component" value="Unassembled WGS sequence"/>
</dbReference>
<reference evidence="3" key="1">
    <citation type="submission" date="2022-10" db="EMBL/GenBank/DDBJ databases">
        <title>Culturing micro-colonial fungi from biological soil crusts in the Mojave desert and describing Neophaeococcomyces mojavensis, and introducing the new genera and species Taxawa tesnikishii.</title>
        <authorList>
            <person name="Kurbessoian T."/>
            <person name="Stajich J.E."/>
        </authorList>
    </citation>
    <scope>NUCLEOTIDE SEQUENCE</scope>
    <source>
        <strain evidence="3">TK_1</strain>
    </source>
</reference>
<feature type="compositionally biased region" description="Low complexity" evidence="1">
    <location>
        <begin position="346"/>
        <end position="355"/>
    </location>
</feature>
<accession>A0ABQ9NJC4</accession>
<evidence type="ECO:0000313" key="4">
    <source>
        <dbReference type="Proteomes" id="UP001172684"/>
    </source>
</evidence>
<feature type="region of interest" description="Disordered" evidence="1">
    <location>
        <begin position="346"/>
        <end position="369"/>
    </location>
</feature>
<dbReference type="PANTHER" id="PTHR13490">
    <property type="entry name" value="MITOCHONDRIAL 28S RIBOSOMAL PROTEIN S28"/>
    <property type="match status" value="1"/>
</dbReference>
<dbReference type="Pfam" id="PF10213">
    <property type="entry name" value="MRP-S28"/>
    <property type="match status" value="1"/>
</dbReference>
<dbReference type="PANTHER" id="PTHR13490:SF0">
    <property type="entry name" value="SMALL RIBOSOMAL SUBUNIT PROTEIN MS35"/>
    <property type="match status" value="1"/>
</dbReference>
<feature type="domain" description="Small ribosomal subunit protein mS35 mitochondrial conserved" evidence="2">
    <location>
        <begin position="174"/>
        <end position="294"/>
    </location>
</feature>
<dbReference type="InterPro" id="IPR019349">
    <property type="entry name" value="Ribosomal_mS35_mit"/>
</dbReference>
<evidence type="ECO:0000256" key="1">
    <source>
        <dbReference type="SAM" id="MobiDB-lite"/>
    </source>
</evidence>
<gene>
    <name evidence="3" type="primary">RSM24</name>
    <name evidence="3" type="ORF">H2201_007997</name>
</gene>
<comment type="caution">
    <text evidence="3">The sequence shown here is derived from an EMBL/GenBank/DDBJ whole genome shotgun (WGS) entry which is preliminary data.</text>
</comment>
<keyword evidence="3" id="KW-0687">Ribonucleoprotein</keyword>
<name>A0ABQ9NJC4_9PEZI</name>
<dbReference type="EMBL" id="JAPDRL010000094">
    <property type="protein sequence ID" value="KAJ9657888.1"/>
    <property type="molecule type" value="Genomic_DNA"/>
</dbReference>
<evidence type="ECO:0000259" key="2">
    <source>
        <dbReference type="Pfam" id="PF10213"/>
    </source>
</evidence>
<keyword evidence="4" id="KW-1185">Reference proteome</keyword>
<protein>
    <submittedName>
        <fullName evidence="3">37S ribosomal protein S24, mitochondrial</fullName>
    </submittedName>
</protein>